<dbReference type="InterPro" id="IPR004843">
    <property type="entry name" value="Calcineurin-like_PHP"/>
</dbReference>
<dbReference type="Gene3D" id="3.60.21.10">
    <property type="match status" value="1"/>
</dbReference>
<protein>
    <submittedName>
        <fullName evidence="2">Metallo-dependent phosphatase</fullName>
    </submittedName>
</protein>
<sequence length="427" mass="46484">MADHLLNARPAACNVIPRSLFARTAFPARGCGQQVHHSAGSAGRPVLRRPAATPFALQSVLDNNCLRSKRSLQTRAWTGAFTAPTRNENEPSTTCTEFRPPPTFLQTSGRIIAIGDIHGDVQKAITSLKLGGVLVEDSCGRPVWCGGNTVVVQLGDVLDRGDSEIGAIILLRELDRQARLQGGAVYMLNGNHESLNLLGAAMWRRYVTPGGFRESGLVAGLRGEALESVEKRLRARLHLYSPGGRLACELAKNPTVLIINDTVFAHGGVLPNHVKYGLERLNAEVAAWMRGAHMADGTKSRPPYLAMGGPDSVMWNRQFGHERFPTMHQRFRACMDLDATLRLLGARQLIVGHTPQTNGANCECNGRVWRMDVGMSKGVLDAAPQVLEIEPEDASGKSIIRLLCPPSVPRMLLPAPNMAQLRTHYPL</sequence>
<dbReference type="STRING" id="574566.I0YR27"/>
<dbReference type="GO" id="GO:0016787">
    <property type="term" value="F:hydrolase activity"/>
    <property type="evidence" value="ECO:0007669"/>
    <property type="project" value="InterPro"/>
</dbReference>
<gene>
    <name evidence="2" type="ORF">COCSUDRAFT_30480</name>
</gene>
<dbReference type="PANTHER" id="PTHR46546:SF4">
    <property type="entry name" value="SHEWANELLA-LIKE PROTEIN PHOSPHATASE 1"/>
    <property type="match status" value="1"/>
</dbReference>
<evidence type="ECO:0000313" key="2">
    <source>
        <dbReference type="EMBL" id="EIE20846.1"/>
    </source>
</evidence>
<dbReference type="Proteomes" id="UP000007264">
    <property type="component" value="Unassembled WGS sequence"/>
</dbReference>
<dbReference type="GeneID" id="17038825"/>
<dbReference type="InterPro" id="IPR029052">
    <property type="entry name" value="Metallo-depent_PP-like"/>
</dbReference>
<dbReference type="eggNOG" id="KOG0374">
    <property type="taxonomic scope" value="Eukaryota"/>
</dbReference>
<dbReference type="AlphaFoldDB" id="I0YR27"/>
<accession>I0YR27</accession>
<evidence type="ECO:0000313" key="3">
    <source>
        <dbReference type="Proteomes" id="UP000007264"/>
    </source>
</evidence>
<organism evidence="2 3">
    <name type="scientific">Coccomyxa subellipsoidea (strain C-169)</name>
    <name type="common">Green microalga</name>
    <dbReference type="NCBI Taxonomy" id="574566"/>
    <lineage>
        <taxon>Eukaryota</taxon>
        <taxon>Viridiplantae</taxon>
        <taxon>Chlorophyta</taxon>
        <taxon>core chlorophytes</taxon>
        <taxon>Trebouxiophyceae</taxon>
        <taxon>Trebouxiophyceae incertae sedis</taxon>
        <taxon>Coccomyxaceae</taxon>
        <taxon>Coccomyxa</taxon>
        <taxon>Coccomyxa subellipsoidea</taxon>
    </lineage>
</organism>
<reference evidence="2 3" key="1">
    <citation type="journal article" date="2012" name="Genome Biol.">
        <title>The genome of the polar eukaryotic microalga coccomyxa subellipsoidea reveals traits of cold adaptation.</title>
        <authorList>
            <person name="Blanc G."/>
            <person name="Agarkova I."/>
            <person name="Grimwood J."/>
            <person name="Kuo A."/>
            <person name="Brueggeman A."/>
            <person name="Dunigan D."/>
            <person name="Gurnon J."/>
            <person name="Ladunga I."/>
            <person name="Lindquist E."/>
            <person name="Lucas S."/>
            <person name="Pangilinan J."/>
            <person name="Proschold T."/>
            <person name="Salamov A."/>
            <person name="Schmutz J."/>
            <person name="Weeks D."/>
            <person name="Yamada T."/>
            <person name="Claverie J.M."/>
            <person name="Grigoriev I."/>
            <person name="Van Etten J."/>
            <person name="Lomsadze A."/>
            <person name="Borodovsky M."/>
        </authorList>
    </citation>
    <scope>NUCLEOTIDE SEQUENCE [LARGE SCALE GENOMIC DNA]</scope>
    <source>
        <strain evidence="2 3">C-169</strain>
    </source>
</reference>
<dbReference type="SUPFAM" id="SSF56300">
    <property type="entry name" value="Metallo-dependent phosphatases"/>
    <property type="match status" value="1"/>
</dbReference>
<dbReference type="RefSeq" id="XP_005645390.1">
    <property type="nucleotide sequence ID" value="XM_005645333.1"/>
</dbReference>
<feature type="domain" description="Calcineurin-like phosphoesterase" evidence="1">
    <location>
        <begin position="110"/>
        <end position="291"/>
    </location>
</feature>
<evidence type="ECO:0000259" key="1">
    <source>
        <dbReference type="Pfam" id="PF00149"/>
    </source>
</evidence>
<name>I0YR27_COCSC</name>
<keyword evidence="3" id="KW-1185">Reference proteome</keyword>
<comment type="caution">
    <text evidence="2">The sequence shown here is derived from an EMBL/GenBank/DDBJ whole genome shotgun (WGS) entry which is preliminary data.</text>
</comment>
<dbReference type="Pfam" id="PF00149">
    <property type="entry name" value="Metallophos"/>
    <property type="match status" value="1"/>
</dbReference>
<dbReference type="PANTHER" id="PTHR46546">
    <property type="entry name" value="SHEWANELLA-LIKE PROTEIN PHOSPHATASE 1"/>
    <property type="match status" value="1"/>
</dbReference>
<dbReference type="KEGG" id="csl:COCSUDRAFT_30480"/>
<proteinExistence type="predicted"/>
<dbReference type="OrthoDB" id="5976022at2759"/>
<dbReference type="EMBL" id="AGSI01000014">
    <property type="protein sequence ID" value="EIE20846.1"/>
    <property type="molecule type" value="Genomic_DNA"/>
</dbReference>